<reference evidence="1 2" key="1">
    <citation type="submission" date="2019-04" db="EMBL/GenBank/DDBJ databases">
        <title>Flavobacterium sp. GS03.</title>
        <authorList>
            <person name="Kim H."/>
        </authorList>
    </citation>
    <scope>NUCLEOTIDE SEQUENCE [LARGE SCALE GENOMIC DNA]</scope>
    <source>
        <strain evidence="1 2">GS03</strain>
    </source>
</reference>
<evidence type="ECO:0000313" key="1">
    <source>
        <dbReference type="EMBL" id="QBZ97357.1"/>
    </source>
</evidence>
<dbReference type="EMBL" id="CP038810">
    <property type="protein sequence ID" value="QBZ97357.1"/>
    <property type="molecule type" value="Genomic_DNA"/>
</dbReference>
<gene>
    <name evidence="1" type="ORF">GS03_00845</name>
</gene>
<dbReference type="RefSeq" id="WP_136151321.1">
    <property type="nucleotide sequence ID" value="NZ_CP038810.1"/>
</dbReference>
<organism evidence="1 2">
    <name type="scientific">Flavobacterium sangjuense</name>
    <dbReference type="NCBI Taxonomy" id="2518177"/>
    <lineage>
        <taxon>Bacteria</taxon>
        <taxon>Pseudomonadati</taxon>
        <taxon>Bacteroidota</taxon>
        <taxon>Flavobacteriia</taxon>
        <taxon>Flavobacteriales</taxon>
        <taxon>Flavobacteriaceae</taxon>
        <taxon>Flavobacterium</taxon>
    </lineage>
</organism>
<proteinExistence type="predicted"/>
<accession>A0A4P7PR41</accession>
<evidence type="ECO:0008006" key="3">
    <source>
        <dbReference type="Google" id="ProtNLM"/>
    </source>
</evidence>
<dbReference type="AlphaFoldDB" id="A0A4P7PR41"/>
<evidence type="ECO:0000313" key="2">
    <source>
        <dbReference type="Proteomes" id="UP000296862"/>
    </source>
</evidence>
<dbReference type="KEGG" id="fsn:GS03_00845"/>
<dbReference type="Proteomes" id="UP000296862">
    <property type="component" value="Chromosome"/>
</dbReference>
<dbReference type="OrthoDB" id="5951953at2"/>
<protein>
    <recommendedName>
        <fullName evidence="3">DUF2846 domain-containing protein</fullName>
    </recommendedName>
</protein>
<sequence length="197" mass="23282">MKRFLLLLVFTSFYSFGQQIDKPKEDKALVYFTRFDAAGFLINFKYFDGEKYLGKFNYGKYLVYECEPGKHIFWSKAENFDFVDANLEAGKVYIIDARPKMGAFKAGVELVVFNKELDNYDRYKKRIFKSIEKGERYIANDEELKSEEVEIKDLIQKGMEKYTKLKNENSDKIAVLIDGMFFDDSYFVEKDFTKKIN</sequence>
<name>A0A4P7PR41_9FLAO</name>
<keyword evidence="2" id="KW-1185">Reference proteome</keyword>